<name>A0A6A5WUG8_9PLEO</name>
<protein>
    <recommendedName>
        <fullName evidence="3">Nuclease</fullName>
    </recommendedName>
</protein>
<dbReference type="SUPFAM" id="SSF50199">
    <property type="entry name" value="Staphylococcal nuclease"/>
    <property type="match status" value="1"/>
</dbReference>
<evidence type="ECO:0000313" key="1">
    <source>
        <dbReference type="EMBL" id="KAF2001246.1"/>
    </source>
</evidence>
<dbReference type="Gene3D" id="2.40.50.90">
    <property type="match status" value="1"/>
</dbReference>
<evidence type="ECO:0008006" key="3">
    <source>
        <dbReference type="Google" id="ProtNLM"/>
    </source>
</evidence>
<keyword evidence="2" id="KW-1185">Reference proteome</keyword>
<sequence length="307" mass="34386">MDYTLLRGHFVIQFVGVPVSENLQPDGDTIRFIPEDTQPIKRLPRQGKAPDFKREDSINVRMEAIDALETQVDFVKHQHMALGKHARDELLRRLGFTGTVWRDPPNSAKVRRTDNARLPGTVLSNGVDGFGRLIGFAYEGNPWPNREHGSTISVDDEILDLSVNSQLLEDGHVYPIFYGTLPAPLRESLATKSRAAREADKGLYKLAKADPEKGPFTAKPNASGIVTWKSFDKSVIWPKLFRRLALYLKDGEPDLDGFDNWLRAGSSNDKILRLDTQEEVTLADVIEVDGLSIQLTVFPEDLVIEPA</sequence>
<dbReference type="OrthoDB" id="5010797at2759"/>
<dbReference type="InterPro" id="IPR035437">
    <property type="entry name" value="SNase_OB-fold_sf"/>
</dbReference>
<proteinExistence type="predicted"/>
<dbReference type="AlphaFoldDB" id="A0A6A5WUG8"/>
<accession>A0A6A5WUG8</accession>
<evidence type="ECO:0000313" key="2">
    <source>
        <dbReference type="Proteomes" id="UP000799779"/>
    </source>
</evidence>
<dbReference type="EMBL" id="ML977584">
    <property type="protein sequence ID" value="KAF2001246.1"/>
    <property type="molecule type" value="Genomic_DNA"/>
</dbReference>
<dbReference type="Proteomes" id="UP000799779">
    <property type="component" value="Unassembled WGS sequence"/>
</dbReference>
<gene>
    <name evidence="1" type="ORF">P154DRAFT_596873</name>
</gene>
<organism evidence="1 2">
    <name type="scientific">Amniculicola lignicola CBS 123094</name>
    <dbReference type="NCBI Taxonomy" id="1392246"/>
    <lineage>
        <taxon>Eukaryota</taxon>
        <taxon>Fungi</taxon>
        <taxon>Dikarya</taxon>
        <taxon>Ascomycota</taxon>
        <taxon>Pezizomycotina</taxon>
        <taxon>Dothideomycetes</taxon>
        <taxon>Pleosporomycetidae</taxon>
        <taxon>Pleosporales</taxon>
        <taxon>Amniculicolaceae</taxon>
        <taxon>Amniculicola</taxon>
    </lineage>
</organism>
<reference evidence="1" key="1">
    <citation type="journal article" date="2020" name="Stud. Mycol.">
        <title>101 Dothideomycetes genomes: a test case for predicting lifestyles and emergence of pathogens.</title>
        <authorList>
            <person name="Haridas S."/>
            <person name="Albert R."/>
            <person name="Binder M."/>
            <person name="Bloem J."/>
            <person name="Labutti K."/>
            <person name="Salamov A."/>
            <person name="Andreopoulos B."/>
            <person name="Baker S."/>
            <person name="Barry K."/>
            <person name="Bills G."/>
            <person name="Bluhm B."/>
            <person name="Cannon C."/>
            <person name="Castanera R."/>
            <person name="Culley D."/>
            <person name="Daum C."/>
            <person name="Ezra D."/>
            <person name="Gonzalez J."/>
            <person name="Henrissat B."/>
            <person name="Kuo A."/>
            <person name="Liang C."/>
            <person name="Lipzen A."/>
            <person name="Lutzoni F."/>
            <person name="Magnuson J."/>
            <person name="Mondo S."/>
            <person name="Nolan M."/>
            <person name="Ohm R."/>
            <person name="Pangilinan J."/>
            <person name="Park H.-J."/>
            <person name="Ramirez L."/>
            <person name="Alfaro M."/>
            <person name="Sun H."/>
            <person name="Tritt A."/>
            <person name="Yoshinaga Y."/>
            <person name="Zwiers L.-H."/>
            <person name="Turgeon B."/>
            <person name="Goodwin S."/>
            <person name="Spatafora J."/>
            <person name="Crous P."/>
            <person name="Grigoriev I."/>
        </authorList>
    </citation>
    <scope>NUCLEOTIDE SEQUENCE</scope>
    <source>
        <strain evidence="1">CBS 123094</strain>
    </source>
</reference>